<evidence type="ECO:0000256" key="6">
    <source>
        <dbReference type="ARBA" id="ARBA00048212"/>
    </source>
</evidence>
<dbReference type="AlphaFoldDB" id="A0A562SE57"/>
<dbReference type="GO" id="GO:0004084">
    <property type="term" value="F:branched-chain-amino-acid transaminase activity"/>
    <property type="evidence" value="ECO:0007669"/>
    <property type="project" value="UniProtKB-EC"/>
</dbReference>
<dbReference type="Pfam" id="PF01063">
    <property type="entry name" value="Aminotran_4"/>
    <property type="match status" value="1"/>
</dbReference>
<dbReference type="GO" id="GO:0046394">
    <property type="term" value="P:carboxylic acid biosynthetic process"/>
    <property type="evidence" value="ECO:0007669"/>
    <property type="project" value="UniProtKB-ARBA"/>
</dbReference>
<accession>A0A562SE57</accession>
<comment type="catalytic activity">
    <reaction evidence="7">
        <text>L-isoleucine + 2-oxoglutarate = (S)-3-methyl-2-oxopentanoate + L-glutamate</text>
        <dbReference type="Rhea" id="RHEA:24801"/>
        <dbReference type="ChEBI" id="CHEBI:16810"/>
        <dbReference type="ChEBI" id="CHEBI:29985"/>
        <dbReference type="ChEBI" id="CHEBI:35146"/>
        <dbReference type="ChEBI" id="CHEBI:58045"/>
        <dbReference type="EC" id="2.6.1.42"/>
    </reaction>
</comment>
<dbReference type="EMBL" id="VLLE01000006">
    <property type="protein sequence ID" value="TWI79468.1"/>
    <property type="molecule type" value="Genomic_DNA"/>
</dbReference>
<dbReference type="RefSeq" id="WP_158637443.1">
    <property type="nucleotide sequence ID" value="NZ_VLLE01000006.1"/>
</dbReference>
<dbReference type="Proteomes" id="UP000316167">
    <property type="component" value="Unassembled WGS sequence"/>
</dbReference>
<evidence type="ECO:0000313" key="9">
    <source>
        <dbReference type="EMBL" id="TWI79468.1"/>
    </source>
</evidence>
<gene>
    <name evidence="9" type="ORF">IQ13_3873</name>
</gene>
<name>A0A562SE57_9BACT</name>
<reference evidence="9 10" key="1">
    <citation type="journal article" date="2015" name="Stand. Genomic Sci.">
        <title>Genomic Encyclopedia of Bacterial and Archaeal Type Strains, Phase III: the genomes of soil and plant-associated and newly described type strains.</title>
        <authorList>
            <person name="Whitman W.B."/>
            <person name="Woyke T."/>
            <person name="Klenk H.P."/>
            <person name="Zhou Y."/>
            <person name="Lilburn T.G."/>
            <person name="Beck B.J."/>
            <person name="De Vos P."/>
            <person name="Vandamme P."/>
            <person name="Eisen J.A."/>
            <person name="Garrity G."/>
            <person name="Hugenholtz P."/>
            <person name="Kyrpides N.C."/>
        </authorList>
    </citation>
    <scope>NUCLEOTIDE SEQUENCE [LARGE SCALE GENOMIC DNA]</scope>
    <source>
        <strain evidence="9 10">CGMCC 1.7271</strain>
    </source>
</reference>
<dbReference type="InterPro" id="IPR050571">
    <property type="entry name" value="Class-IV_PLP-Dep_Aminotrnsfr"/>
</dbReference>
<comment type="similarity">
    <text evidence="4">Belongs to the class-IV pyridoxal-phosphate-dependent aminotransferase family.</text>
</comment>
<dbReference type="CDD" id="cd00449">
    <property type="entry name" value="PLPDE_IV"/>
    <property type="match status" value="1"/>
</dbReference>
<evidence type="ECO:0000256" key="1">
    <source>
        <dbReference type="ARBA" id="ARBA00004824"/>
    </source>
</evidence>
<comment type="caution">
    <text evidence="9">The sequence shown here is derived from an EMBL/GenBank/DDBJ whole genome shotgun (WGS) entry which is preliminary data.</text>
</comment>
<comment type="pathway">
    <text evidence="1">Amino-acid biosynthesis; L-isoleucine biosynthesis; L-isoleucine from 2-oxobutanoate: step 4/4.</text>
</comment>
<dbReference type="InterPro" id="IPR043132">
    <property type="entry name" value="BCAT-like_C"/>
</dbReference>
<evidence type="ECO:0000313" key="10">
    <source>
        <dbReference type="Proteomes" id="UP000316167"/>
    </source>
</evidence>
<evidence type="ECO:0000256" key="4">
    <source>
        <dbReference type="ARBA" id="ARBA00009320"/>
    </source>
</evidence>
<evidence type="ECO:0000256" key="7">
    <source>
        <dbReference type="ARBA" id="ARBA00048798"/>
    </source>
</evidence>
<keyword evidence="9" id="KW-0032">Aminotransferase</keyword>
<keyword evidence="9" id="KW-0808">Transferase</keyword>
<dbReference type="OrthoDB" id="9805628at2"/>
<dbReference type="EC" id="2.6.1.42" evidence="5"/>
<proteinExistence type="inferred from homology"/>
<evidence type="ECO:0000256" key="3">
    <source>
        <dbReference type="ARBA" id="ARBA00005072"/>
    </source>
</evidence>
<evidence type="ECO:0000256" key="2">
    <source>
        <dbReference type="ARBA" id="ARBA00004931"/>
    </source>
</evidence>
<comment type="catalytic activity">
    <reaction evidence="6">
        <text>L-valine + 2-oxoglutarate = 3-methyl-2-oxobutanoate + L-glutamate</text>
        <dbReference type="Rhea" id="RHEA:24813"/>
        <dbReference type="ChEBI" id="CHEBI:11851"/>
        <dbReference type="ChEBI" id="CHEBI:16810"/>
        <dbReference type="ChEBI" id="CHEBI:29985"/>
        <dbReference type="ChEBI" id="CHEBI:57762"/>
        <dbReference type="EC" id="2.6.1.42"/>
    </reaction>
</comment>
<sequence>MYNLDGKLHAADERTIHPDNRAFRYGEGLFETIRLHKGIMPLFDLHWERLTRSLPALYFELPVHFTKEYLKNELLQLAKRNQALDAARMRVMIFKGEGGIWEKPTANFRYLLQCWPLEQNEFSMNENGLDIGLFPDGRKACDAFSNFKTNNYFLYALAAQYAKTKKWNECIVLNQFNRICDTTIANIFFVKNKTIYTPALAEGCVAGVMRTYLLHALTVNGLTVEETACTPEQLLDADELFLTNAMSGLRWVKRFNEKQYLPELAPQVFQQIIKPLFP</sequence>
<protein>
    <recommendedName>
        <fullName evidence="5">branched-chain-amino-acid transaminase</fullName>
        <ecNumber evidence="5">2.6.1.42</ecNumber>
    </recommendedName>
</protein>
<keyword evidence="10" id="KW-1185">Reference proteome</keyword>
<comment type="pathway">
    <text evidence="3">Amino-acid biosynthesis; L-leucine biosynthesis; L-leucine from 3-methyl-2-oxobutanoate: step 4/4.</text>
</comment>
<dbReference type="Gene3D" id="3.30.470.10">
    <property type="match status" value="1"/>
</dbReference>
<dbReference type="Gene3D" id="3.20.10.10">
    <property type="entry name" value="D-amino Acid Aminotransferase, subunit A, domain 2"/>
    <property type="match status" value="1"/>
</dbReference>
<dbReference type="InterPro" id="IPR043131">
    <property type="entry name" value="BCAT-like_N"/>
</dbReference>
<dbReference type="InterPro" id="IPR001544">
    <property type="entry name" value="Aminotrans_IV"/>
</dbReference>
<dbReference type="PANTHER" id="PTHR42743">
    <property type="entry name" value="AMINO-ACID AMINOTRANSFERASE"/>
    <property type="match status" value="1"/>
</dbReference>
<comment type="pathway">
    <text evidence="2">Amino-acid biosynthesis; L-valine biosynthesis; L-valine from pyruvate: step 4/4.</text>
</comment>
<evidence type="ECO:0000256" key="5">
    <source>
        <dbReference type="ARBA" id="ARBA00013053"/>
    </source>
</evidence>
<dbReference type="InterPro" id="IPR036038">
    <property type="entry name" value="Aminotransferase-like"/>
</dbReference>
<comment type="catalytic activity">
    <reaction evidence="8">
        <text>L-leucine + 2-oxoglutarate = 4-methyl-2-oxopentanoate + L-glutamate</text>
        <dbReference type="Rhea" id="RHEA:18321"/>
        <dbReference type="ChEBI" id="CHEBI:16810"/>
        <dbReference type="ChEBI" id="CHEBI:17865"/>
        <dbReference type="ChEBI" id="CHEBI:29985"/>
        <dbReference type="ChEBI" id="CHEBI:57427"/>
        <dbReference type="EC" id="2.6.1.42"/>
    </reaction>
</comment>
<evidence type="ECO:0000256" key="8">
    <source>
        <dbReference type="ARBA" id="ARBA00049229"/>
    </source>
</evidence>
<dbReference type="PANTHER" id="PTHR42743:SF11">
    <property type="entry name" value="AMINODEOXYCHORISMATE LYASE"/>
    <property type="match status" value="1"/>
</dbReference>
<dbReference type="SUPFAM" id="SSF56752">
    <property type="entry name" value="D-aminoacid aminotransferase-like PLP-dependent enzymes"/>
    <property type="match status" value="1"/>
</dbReference>
<organism evidence="9 10">
    <name type="scientific">Lacibacter cauensis</name>
    <dbReference type="NCBI Taxonomy" id="510947"/>
    <lineage>
        <taxon>Bacteria</taxon>
        <taxon>Pseudomonadati</taxon>
        <taxon>Bacteroidota</taxon>
        <taxon>Chitinophagia</taxon>
        <taxon>Chitinophagales</taxon>
        <taxon>Chitinophagaceae</taxon>
        <taxon>Lacibacter</taxon>
    </lineage>
</organism>